<protein>
    <submittedName>
        <fullName evidence="2">Uncharacterized protein</fullName>
    </submittedName>
</protein>
<proteinExistence type="predicted"/>
<evidence type="ECO:0000313" key="2">
    <source>
        <dbReference type="EMBL" id="GHF12088.1"/>
    </source>
</evidence>
<sequence length="92" mass="10775">MTDFLHALAEGLRTKEKLLEDHNDHPAFDSPEGASFKQEYDDLLQQVKELNDRIDAARREGKDYDEHFERTINDDTQKISVAIDSWSKKIKR</sequence>
<keyword evidence="1" id="KW-0175">Coiled coil</keyword>
<dbReference type="AlphaFoldDB" id="A0A919AJ89"/>
<dbReference type="EMBL" id="BNCI01000001">
    <property type="protein sequence ID" value="GHF12088.1"/>
    <property type="molecule type" value="Genomic_DNA"/>
</dbReference>
<gene>
    <name evidence="2" type="ORF">GCM10017044_02480</name>
</gene>
<reference evidence="2" key="1">
    <citation type="journal article" date="2014" name="Int. J. Syst. Evol. Microbiol.">
        <title>Complete genome sequence of Corynebacterium casei LMG S-19264T (=DSM 44701T), isolated from a smear-ripened cheese.</title>
        <authorList>
            <consortium name="US DOE Joint Genome Institute (JGI-PGF)"/>
            <person name="Walter F."/>
            <person name="Albersmeier A."/>
            <person name="Kalinowski J."/>
            <person name="Ruckert C."/>
        </authorList>
    </citation>
    <scope>NUCLEOTIDE SEQUENCE</scope>
    <source>
        <strain evidence="2">KCTC 42590</strain>
    </source>
</reference>
<evidence type="ECO:0000313" key="3">
    <source>
        <dbReference type="Proteomes" id="UP000630923"/>
    </source>
</evidence>
<comment type="caution">
    <text evidence="2">The sequence shown here is derived from an EMBL/GenBank/DDBJ whole genome shotgun (WGS) entry which is preliminary data.</text>
</comment>
<dbReference type="Proteomes" id="UP000630923">
    <property type="component" value="Unassembled WGS sequence"/>
</dbReference>
<name>A0A919AJ89_9PROT</name>
<accession>A0A919AJ89</accession>
<keyword evidence="3" id="KW-1185">Reference proteome</keyword>
<feature type="coiled-coil region" evidence="1">
    <location>
        <begin position="33"/>
        <end position="67"/>
    </location>
</feature>
<organism evidence="2 3">
    <name type="scientific">Kordiimonas sediminis</name>
    <dbReference type="NCBI Taxonomy" id="1735581"/>
    <lineage>
        <taxon>Bacteria</taxon>
        <taxon>Pseudomonadati</taxon>
        <taxon>Pseudomonadota</taxon>
        <taxon>Alphaproteobacteria</taxon>
        <taxon>Kordiimonadales</taxon>
        <taxon>Kordiimonadaceae</taxon>
        <taxon>Kordiimonas</taxon>
    </lineage>
</organism>
<reference evidence="2" key="2">
    <citation type="submission" date="2020-09" db="EMBL/GenBank/DDBJ databases">
        <authorList>
            <person name="Sun Q."/>
            <person name="Kim S."/>
        </authorList>
    </citation>
    <scope>NUCLEOTIDE SEQUENCE</scope>
    <source>
        <strain evidence="2">KCTC 42590</strain>
    </source>
</reference>
<dbReference type="RefSeq" id="WP_191249745.1">
    <property type="nucleotide sequence ID" value="NZ_BNCI01000001.1"/>
</dbReference>
<evidence type="ECO:0000256" key="1">
    <source>
        <dbReference type="SAM" id="Coils"/>
    </source>
</evidence>